<gene>
    <name evidence="2" type="ORF">B0A48_10519</name>
</gene>
<reference evidence="3" key="1">
    <citation type="submission" date="2017-03" db="EMBL/GenBank/DDBJ databases">
        <title>Genomes of endolithic fungi from Antarctica.</title>
        <authorList>
            <person name="Coleine C."/>
            <person name="Masonjones S."/>
            <person name="Stajich J.E."/>
        </authorList>
    </citation>
    <scope>NUCLEOTIDE SEQUENCE [LARGE SCALE GENOMIC DNA]</scope>
    <source>
        <strain evidence="3">CCFEE 5527</strain>
    </source>
</reference>
<organism evidence="2 3">
    <name type="scientific">Cryoendolithus antarcticus</name>
    <dbReference type="NCBI Taxonomy" id="1507870"/>
    <lineage>
        <taxon>Eukaryota</taxon>
        <taxon>Fungi</taxon>
        <taxon>Dikarya</taxon>
        <taxon>Ascomycota</taxon>
        <taxon>Pezizomycotina</taxon>
        <taxon>Dothideomycetes</taxon>
        <taxon>Dothideomycetidae</taxon>
        <taxon>Cladosporiales</taxon>
        <taxon>Cladosporiaceae</taxon>
        <taxon>Cryoendolithus</taxon>
    </lineage>
</organism>
<comment type="caution">
    <text evidence="2">The sequence shown here is derived from an EMBL/GenBank/DDBJ whole genome shotgun (WGS) entry which is preliminary data.</text>
</comment>
<dbReference type="Proteomes" id="UP000192596">
    <property type="component" value="Unassembled WGS sequence"/>
</dbReference>
<dbReference type="OrthoDB" id="5396420at2759"/>
<evidence type="ECO:0000313" key="2">
    <source>
        <dbReference type="EMBL" id="OQO03878.1"/>
    </source>
</evidence>
<proteinExistence type="predicted"/>
<feature type="compositionally biased region" description="Polar residues" evidence="1">
    <location>
        <begin position="120"/>
        <end position="138"/>
    </location>
</feature>
<evidence type="ECO:0000313" key="3">
    <source>
        <dbReference type="Proteomes" id="UP000192596"/>
    </source>
</evidence>
<feature type="region of interest" description="Disordered" evidence="1">
    <location>
        <begin position="120"/>
        <end position="142"/>
    </location>
</feature>
<dbReference type="STRING" id="1507870.A0A1V8SY30"/>
<evidence type="ECO:0000256" key="1">
    <source>
        <dbReference type="SAM" id="MobiDB-lite"/>
    </source>
</evidence>
<dbReference type="AlphaFoldDB" id="A0A1V8SY30"/>
<dbReference type="EMBL" id="NAJO01000023">
    <property type="protein sequence ID" value="OQO03878.1"/>
    <property type="molecule type" value="Genomic_DNA"/>
</dbReference>
<keyword evidence="3" id="KW-1185">Reference proteome</keyword>
<dbReference type="InParanoid" id="A0A1V8SY30"/>
<accession>A0A1V8SY30</accession>
<sequence length="263" mass="28812">MLGLTECRRGEASVVAAAVSNPLVDWVFPQDGEVGHAKSSVAKFGFQHPGLTAADLLNTRAGLFRKPADYFDPFASPILFFRTAGTEPPLPMAPTVTDELEQLSLLDREDFFREQQLLSSISNTPPAAPTESPSQSIVTKRKASRMFPSKDLKLILPSFHISTGTTSPLCDQAKELSGALRKSVIRQHRARKPGGDFGRKVLTEEEELEQLEPEERVAKVQEDELAAEQVRFETVKGLGLWNGSTAGTARLQAAAAWARENVR</sequence>
<name>A0A1V8SY30_9PEZI</name>
<protein>
    <submittedName>
        <fullName evidence="2">Uncharacterized protein</fullName>
    </submittedName>
</protein>